<evidence type="ECO:0000256" key="1">
    <source>
        <dbReference type="SAM" id="MobiDB-lite"/>
    </source>
</evidence>
<protein>
    <submittedName>
        <fullName evidence="2">Uncharacterized protein</fullName>
    </submittedName>
</protein>
<dbReference type="Proteomes" id="UP001386437">
    <property type="component" value="Unassembled WGS sequence"/>
</dbReference>
<organism evidence="2 3">
    <name type="scientific">Paraburkholderia bengalensis</name>
    <dbReference type="NCBI Taxonomy" id="2747562"/>
    <lineage>
        <taxon>Bacteria</taxon>
        <taxon>Pseudomonadati</taxon>
        <taxon>Pseudomonadota</taxon>
        <taxon>Betaproteobacteria</taxon>
        <taxon>Burkholderiales</taxon>
        <taxon>Burkholderiaceae</taxon>
        <taxon>Paraburkholderia</taxon>
    </lineage>
</organism>
<name>A0ABU8J5J7_9BURK</name>
<evidence type="ECO:0000313" key="2">
    <source>
        <dbReference type="EMBL" id="MEI6003205.1"/>
    </source>
</evidence>
<reference evidence="2 3" key="1">
    <citation type="journal article" date="2022" name="Arch. Microbiol.">
        <title>Paraburkholderia bengalensis sp. nov. isolated from roots of Oryza sativa, IR64.</title>
        <authorList>
            <person name="Nag P."/>
            <person name="Mondal N."/>
            <person name="Sarkar J."/>
            <person name="Das S."/>
        </authorList>
    </citation>
    <scope>NUCLEOTIDE SEQUENCE [LARGE SCALE GENOMIC DNA]</scope>
    <source>
        <strain evidence="2 3">IR64_4_BI</strain>
    </source>
</reference>
<sequence>MKPPPVRALTRLPTAAIPVAAAVSLATEGPCGLESVAKKTSVALTSAVGYRAFLRYVGKGQSGWRKLFHLRDIVSGKHSVAVNSPRAATERGDRNQRGEGHDVCFADRAKAGAELPGREYRQAK</sequence>
<proteinExistence type="predicted"/>
<keyword evidence="3" id="KW-1185">Reference proteome</keyword>
<evidence type="ECO:0000313" key="3">
    <source>
        <dbReference type="Proteomes" id="UP001386437"/>
    </source>
</evidence>
<feature type="compositionally biased region" description="Basic and acidic residues" evidence="1">
    <location>
        <begin position="88"/>
        <end position="103"/>
    </location>
</feature>
<accession>A0ABU8J5J7</accession>
<gene>
    <name evidence="2" type="ORF">H3V53_40845</name>
</gene>
<dbReference type="EMBL" id="JACFYJ010000167">
    <property type="protein sequence ID" value="MEI6003205.1"/>
    <property type="molecule type" value="Genomic_DNA"/>
</dbReference>
<feature type="region of interest" description="Disordered" evidence="1">
    <location>
        <begin position="81"/>
        <end position="103"/>
    </location>
</feature>
<comment type="caution">
    <text evidence="2">The sequence shown here is derived from an EMBL/GenBank/DDBJ whole genome shotgun (WGS) entry which is preliminary data.</text>
</comment>
<dbReference type="RefSeq" id="WP_336602759.1">
    <property type="nucleotide sequence ID" value="NZ_JACFYJ010000167.1"/>
</dbReference>